<accession>A0ABM7NNB6</accession>
<dbReference type="EMBL" id="AP024480">
    <property type="protein sequence ID" value="BCS81625.1"/>
    <property type="molecule type" value="Genomic_DNA"/>
</dbReference>
<keyword evidence="2" id="KW-1185">Reference proteome</keyword>
<protein>
    <submittedName>
        <fullName evidence="1">Uncharacterized protein</fullName>
    </submittedName>
</protein>
<name>A0ABM7NNB6_9FIRM</name>
<proteinExistence type="predicted"/>
<evidence type="ECO:0000313" key="1">
    <source>
        <dbReference type="EMBL" id="BCS81625.1"/>
    </source>
</evidence>
<dbReference type="RefSeq" id="WP_207178505.1">
    <property type="nucleotide sequence ID" value="NZ_AP024480.1"/>
</dbReference>
<dbReference type="Proteomes" id="UP000663623">
    <property type="component" value="Chromosome"/>
</dbReference>
<sequence>MYKGTMCEFGIIDEIDRNKYYGEYEPEKYDCIYVDSDVVLDWWEMGLRRVKTYVGGGFDKEFYGIDVNGVTLIPPKSLPELEKVVESDPRTKEDQSLKKLLEKIKKAKEENKYMICYGV</sequence>
<evidence type="ECO:0000313" key="2">
    <source>
        <dbReference type="Proteomes" id="UP000663623"/>
    </source>
</evidence>
<gene>
    <name evidence="1" type="ORF">CaldiYA01_15850</name>
</gene>
<organism evidence="1 2">
    <name type="scientific">Caldicellulosiruptor diazotrophicus</name>
    <dbReference type="NCBI Taxonomy" id="2806205"/>
    <lineage>
        <taxon>Bacteria</taxon>
        <taxon>Bacillati</taxon>
        <taxon>Bacillota</taxon>
        <taxon>Bacillota incertae sedis</taxon>
        <taxon>Caldicellulosiruptorales</taxon>
        <taxon>Caldicellulosiruptoraceae</taxon>
        <taxon>Caldicellulosiruptor</taxon>
    </lineage>
</organism>
<reference evidence="1 2" key="1">
    <citation type="submission" date="2021-02" db="EMBL/GenBank/DDBJ databases">
        <title>Nitrogen-fixing ability and nitrogen fixation related genes of thermophilic fermentative bacteria in the genus Caldicellulosiruptor.</title>
        <authorList>
            <person name="Chen Y."/>
            <person name="Nishihara A."/>
            <person name="Haruta S."/>
        </authorList>
    </citation>
    <scope>NUCLEOTIDE SEQUENCE [LARGE SCALE GENOMIC DNA]</scope>
    <source>
        <strain evidence="1 2">YA01</strain>
    </source>
</reference>